<organism evidence="1">
    <name type="scientific">marine metagenome</name>
    <dbReference type="NCBI Taxonomy" id="408172"/>
    <lineage>
        <taxon>unclassified sequences</taxon>
        <taxon>metagenomes</taxon>
        <taxon>ecological metagenomes</taxon>
    </lineage>
</organism>
<evidence type="ECO:0000313" key="1">
    <source>
        <dbReference type="EMBL" id="SVE07736.1"/>
    </source>
</evidence>
<dbReference type="EMBL" id="UINC01192539">
    <property type="protein sequence ID" value="SVE07736.1"/>
    <property type="molecule type" value="Genomic_DNA"/>
</dbReference>
<sequence length="31" mass="3271">MIDPTGQKNKTQALVTVGRANGKIYEIPIGG</sequence>
<feature type="non-terminal residue" evidence="1">
    <location>
        <position position="31"/>
    </location>
</feature>
<accession>A0A383AIJ0</accession>
<dbReference type="AlphaFoldDB" id="A0A383AIJ0"/>
<proteinExistence type="predicted"/>
<reference evidence="1" key="1">
    <citation type="submission" date="2018-05" db="EMBL/GenBank/DDBJ databases">
        <authorList>
            <person name="Lanie J.A."/>
            <person name="Ng W.-L."/>
            <person name="Kazmierczak K.M."/>
            <person name="Andrzejewski T.M."/>
            <person name="Davidsen T.M."/>
            <person name="Wayne K.J."/>
            <person name="Tettelin H."/>
            <person name="Glass J.I."/>
            <person name="Rusch D."/>
            <person name="Podicherti R."/>
            <person name="Tsui H.-C.T."/>
            <person name="Winkler M.E."/>
        </authorList>
    </citation>
    <scope>NUCLEOTIDE SEQUENCE</scope>
</reference>
<gene>
    <name evidence="1" type="ORF">METZ01_LOCUS460590</name>
</gene>
<name>A0A383AIJ0_9ZZZZ</name>
<protein>
    <submittedName>
        <fullName evidence="1">Uncharacterized protein</fullName>
    </submittedName>
</protein>